<dbReference type="EMBL" id="DVMH01000011">
    <property type="protein sequence ID" value="HIU09963.1"/>
    <property type="molecule type" value="Genomic_DNA"/>
</dbReference>
<proteinExistence type="predicted"/>
<dbReference type="GO" id="GO:0016301">
    <property type="term" value="F:kinase activity"/>
    <property type="evidence" value="ECO:0007669"/>
    <property type="project" value="InterPro"/>
</dbReference>
<comment type="caution">
    <text evidence="2">The sequence shown here is derived from an EMBL/GenBank/DDBJ whole genome shotgun (WGS) entry which is preliminary data.</text>
</comment>
<sequence length="569" mass="63891">MKQENIVENMTESITIDWTWNKEQGSVSTTPGKRLGELMPPPRADRPPIVAALVGNILKDLTYLIFCNAEITWLDGASPLGSRILQNSLAFLLAVAAEREFPDYKLHIFHSLRNGRYCTLFPNNGAPKLNAAAIARLEAAMQDLARQNLPITKSIVTKTDAVSFFRHTGDEPKAETLEQLPDKQVTLYTLCGVTRHMFSKILPETGALYGFSLHPFENGFVLAANYPGADGKPAWPTFAYPKTLNATLDNYNKWIDMQNVNFCCDLNRCVRQNDFNSLVIMAEQRQTRSLQQIADNIADAFPKVRLVLIAGPSSSGKTSFCNRLAIELRSLGLKPITLSMDNYFRNNDDLPPAEDGQPDFEAVTAVDTELFNQQLLQMIAGEPVEMPVFDFVKGERSNRTISVQLGTEHILLVEGIHGINEQLTHDVPAENKLKIYISCMTALNMDSLTPISTSDNREIRRLVRDVKFRGISAEKTLLTWQKVRLGEEKNIFPFQDSADFYFNTSLIYEFSLLAPLITPHLQQIDENSPAYPEARRLLRLVNCFIPADPKPVPAYSLLQEFLGDSVFEV</sequence>
<feature type="domain" description="Phosphoribulokinase/uridine kinase" evidence="1">
    <location>
        <begin position="309"/>
        <end position="503"/>
    </location>
</feature>
<evidence type="ECO:0000259" key="1">
    <source>
        <dbReference type="Pfam" id="PF00485"/>
    </source>
</evidence>
<dbReference type="Gene3D" id="3.30.980.10">
    <property type="entry name" value="Threonyl-trna Synthetase, Chain A, domain 2"/>
    <property type="match status" value="1"/>
</dbReference>
<dbReference type="SUPFAM" id="SSF55186">
    <property type="entry name" value="ThrRS/AlaRS common domain"/>
    <property type="match status" value="1"/>
</dbReference>
<dbReference type="Gene3D" id="3.40.50.300">
    <property type="entry name" value="P-loop containing nucleotide triphosphate hydrolases"/>
    <property type="match status" value="1"/>
</dbReference>
<organism evidence="2 3">
    <name type="scientific">Candidatus Avidehalobacter gallistercoris</name>
    <dbReference type="NCBI Taxonomy" id="2840694"/>
    <lineage>
        <taxon>Bacteria</taxon>
        <taxon>Bacillati</taxon>
        <taxon>Bacillota</taxon>
        <taxon>Clostridia</taxon>
        <taxon>Eubacteriales</taxon>
        <taxon>Peptococcaceae</taxon>
        <taxon>Peptococcaceae incertae sedis</taxon>
        <taxon>Candidatus Avidehalobacter</taxon>
    </lineage>
</organism>
<dbReference type="AlphaFoldDB" id="A0A9D1HL83"/>
<dbReference type="Proteomes" id="UP000824124">
    <property type="component" value="Unassembled WGS sequence"/>
</dbReference>
<dbReference type="CDD" id="cd02028">
    <property type="entry name" value="UMPK_like"/>
    <property type="match status" value="1"/>
</dbReference>
<dbReference type="InterPro" id="IPR018163">
    <property type="entry name" value="Thr/Ala-tRNA-synth_IIc_edit"/>
</dbReference>
<protein>
    <recommendedName>
        <fullName evidence="1">Phosphoribulokinase/uridine kinase domain-containing protein</fullName>
    </recommendedName>
</protein>
<dbReference type="GO" id="GO:0005524">
    <property type="term" value="F:ATP binding"/>
    <property type="evidence" value="ECO:0007669"/>
    <property type="project" value="InterPro"/>
</dbReference>
<accession>A0A9D1HL83</accession>
<dbReference type="SUPFAM" id="SSF52540">
    <property type="entry name" value="P-loop containing nucleoside triphosphate hydrolases"/>
    <property type="match status" value="1"/>
</dbReference>
<reference evidence="2" key="2">
    <citation type="journal article" date="2021" name="PeerJ">
        <title>Extensive microbial diversity within the chicken gut microbiome revealed by metagenomics and culture.</title>
        <authorList>
            <person name="Gilroy R."/>
            <person name="Ravi A."/>
            <person name="Getino M."/>
            <person name="Pursley I."/>
            <person name="Horton D.L."/>
            <person name="Alikhan N.F."/>
            <person name="Baker D."/>
            <person name="Gharbi K."/>
            <person name="Hall N."/>
            <person name="Watson M."/>
            <person name="Adriaenssens E.M."/>
            <person name="Foster-Nyarko E."/>
            <person name="Jarju S."/>
            <person name="Secka A."/>
            <person name="Antonio M."/>
            <person name="Oren A."/>
            <person name="Chaudhuri R.R."/>
            <person name="La Ragione R."/>
            <person name="Hildebrand F."/>
            <person name="Pallen M.J."/>
        </authorList>
    </citation>
    <scope>NUCLEOTIDE SEQUENCE</scope>
    <source>
        <strain evidence="2">2830</strain>
    </source>
</reference>
<dbReference type="PANTHER" id="PTHR10285">
    <property type="entry name" value="URIDINE KINASE"/>
    <property type="match status" value="1"/>
</dbReference>
<dbReference type="PRINTS" id="PR00988">
    <property type="entry name" value="URIDINKINASE"/>
</dbReference>
<name>A0A9D1HL83_9FIRM</name>
<evidence type="ECO:0000313" key="3">
    <source>
        <dbReference type="Proteomes" id="UP000824124"/>
    </source>
</evidence>
<dbReference type="InterPro" id="IPR027417">
    <property type="entry name" value="P-loop_NTPase"/>
</dbReference>
<evidence type="ECO:0000313" key="2">
    <source>
        <dbReference type="EMBL" id="HIU09963.1"/>
    </source>
</evidence>
<dbReference type="Pfam" id="PF00485">
    <property type="entry name" value="PRK"/>
    <property type="match status" value="1"/>
</dbReference>
<gene>
    <name evidence="2" type="ORF">IAB00_01715</name>
</gene>
<reference evidence="2" key="1">
    <citation type="submission" date="2020-10" db="EMBL/GenBank/DDBJ databases">
        <authorList>
            <person name="Gilroy R."/>
        </authorList>
    </citation>
    <scope>NUCLEOTIDE SEQUENCE</scope>
    <source>
        <strain evidence="2">2830</strain>
    </source>
</reference>
<dbReference type="InterPro" id="IPR006083">
    <property type="entry name" value="PRK/URK"/>
</dbReference>